<feature type="domain" description="Potassium channel" evidence="2">
    <location>
        <begin position="141"/>
        <end position="213"/>
    </location>
</feature>
<evidence type="ECO:0000313" key="3">
    <source>
        <dbReference type="EMBL" id="SES13599.1"/>
    </source>
</evidence>
<feature type="transmembrane region" description="Helical" evidence="1">
    <location>
        <begin position="167"/>
        <end position="185"/>
    </location>
</feature>
<sequence length="219" mass="23968">MSQWMTTVRQHPSGVLLAAQLIAVLAYPFTGDTPAGRAVLGIFGIFVLAVAVWAVRATPALTWVAILLGIPVVVLTVLEGLYPTNDVIRLWSSVLHALFYGYTAYGLVRYLFDDTFVTRDEIFAVGANFTVVAWAFAYAFMAVQVVWPNSFVSFQGEGFQAFPNLLFLSFATLTSVGLSDIYPVMPHARSFAMVEQVTGVLYVAMIISRVVSLTVLKGR</sequence>
<feature type="transmembrane region" description="Helical" evidence="1">
    <location>
        <begin position="197"/>
        <end position="216"/>
    </location>
</feature>
<name>A0A1H9UW73_9MICO</name>
<reference evidence="4" key="1">
    <citation type="submission" date="2016-10" db="EMBL/GenBank/DDBJ databases">
        <authorList>
            <person name="Varghese N."/>
            <person name="Submissions S."/>
        </authorList>
    </citation>
    <scope>NUCLEOTIDE SEQUENCE [LARGE SCALE GENOMIC DNA]</scope>
    <source>
        <strain evidence="4">CGMCC 1.6963</strain>
    </source>
</reference>
<dbReference type="STRING" id="587636.SAMN05216199_2138"/>
<feature type="transmembrane region" description="Helical" evidence="1">
    <location>
        <begin position="36"/>
        <end position="55"/>
    </location>
</feature>
<evidence type="ECO:0000259" key="2">
    <source>
        <dbReference type="Pfam" id="PF07885"/>
    </source>
</evidence>
<keyword evidence="1" id="KW-0472">Membrane</keyword>
<keyword evidence="1" id="KW-1133">Transmembrane helix</keyword>
<dbReference type="Pfam" id="PF07885">
    <property type="entry name" value="Ion_trans_2"/>
    <property type="match status" value="1"/>
</dbReference>
<dbReference type="Gene3D" id="1.10.287.70">
    <property type="match status" value="1"/>
</dbReference>
<keyword evidence="4" id="KW-1185">Reference proteome</keyword>
<organism evidence="3 4">
    <name type="scientific">Pedococcus cremeus</name>
    <dbReference type="NCBI Taxonomy" id="587636"/>
    <lineage>
        <taxon>Bacteria</taxon>
        <taxon>Bacillati</taxon>
        <taxon>Actinomycetota</taxon>
        <taxon>Actinomycetes</taxon>
        <taxon>Micrococcales</taxon>
        <taxon>Intrasporangiaceae</taxon>
        <taxon>Pedococcus</taxon>
    </lineage>
</organism>
<keyword evidence="1" id="KW-0812">Transmembrane</keyword>
<dbReference type="RefSeq" id="WP_091757944.1">
    <property type="nucleotide sequence ID" value="NZ_FOHB01000003.1"/>
</dbReference>
<feature type="transmembrane region" description="Helical" evidence="1">
    <location>
        <begin position="90"/>
        <end position="112"/>
    </location>
</feature>
<evidence type="ECO:0000256" key="1">
    <source>
        <dbReference type="SAM" id="Phobius"/>
    </source>
</evidence>
<dbReference type="Proteomes" id="UP000199019">
    <property type="component" value="Unassembled WGS sequence"/>
</dbReference>
<dbReference type="AlphaFoldDB" id="A0A1H9UW73"/>
<dbReference type="InterPro" id="IPR013099">
    <property type="entry name" value="K_chnl_dom"/>
</dbReference>
<protein>
    <submittedName>
        <fullName evidence="3">Ion channel</fullName>
    </submittedName>
</protein>
<evidence type="ECO:0000313" key="4">
    <source>
        <dbReference type="Proteomes" id="UP000199019"/>
    </source>
</evidence>
<proteinExistence type="predicted"/>
<feature type="transmembrane region" description="Helical" evidence="1">
    <location>
        <begin position="60"/>
        <end position="78"/>
    </location>
</feature>
<dbReference type="SUPFAM" id="SSF81324">
    <property type="entry name" value="Voltage-gated potassium channels"/>
    <property type="match status" value="1"/>
</dbReference>
<dbReference type="OrthoDB" id="4837979at2"/>
<dbReference type="EMBL" id="FOHB01000003">
    <property type="protein sequence ID" value="SES13599.1"/>
    <property type="molecule type" value="Genomic_DNA"/>
</dbReference>
<gene>
    <name evidence="3" type="ORF">SAMN05216199_2138</name>
</gene>
<feature type="transmembrane region" description="Helical" evidence="1">
    <location>
        <begin position="124"/>
        <end position="147"/>
    </location>
</feature>
<accession>A0A1H9UW73</accession>